<accession>A0A2X4WLR8</accession>
<reference evidence="3 4" key="1">
    <citation type="submission" date="2018-06" db="EMBL/GenBank/DDBJ databases">
        <authorList>
            <consortium name="Pathogen Informatics"/>
            <person name="Doyle S."/>
        </authorList>
    </citation>
    <scope>NUCLEOTIDE SEQUENCE [LARGE SCALE GENOMIC DNA]</scope>
    <source>
        <strain evidence="3 4">NCTC4824</strain>
    </source>
</reference>
<dbReference type="EMBL" id="LS483476">
    <property type="protein sequence ID" value="SQI58510.1"/>
    <property type="molecule type" value="Genomic_DNA"/>
</dbReference>
<dbReference type="InterPro" id="IPR025436">
    <property type="entry name" value="DUF4179"/>
</dbReference>
<proteinExistence type="predicted"/>
<gene>
    <name evidence="3" type="ORF">NCTC4824_02218</name>
</gene>
<sequence length="429" mass="48518">MNNIEKRLMEEKKRIDAITAPEELEDRLRSALNSTSPSRTKRITPMWKLAVIALFFIVVVGYQYNALAFYGKKLLGFDEVIHGTLKELNDQGMGQIVEKKVELEDGTDLIINGIMTDANQLVTYYTLTNPNGIVDDVGELFNPSRITSFLTNSHKESGSYVINEDHTEVKGTMSFEPVNPFSKKLTIHLWQNEQDNQVIEESISIPYNPNKAMQTEIKQSIKKTLQVDKGKITFKSIIATPTMTKIEGSLNVENFDRVNLALYGIELIANGVPIEITGSSAQSSLRGRTFDIRYDALPEKLTSLELVMKEFAGYQMLEERISLSSIDYKQMKLAGKEVWVKDVSTTSQGVEITIATDDDVMLDGVSLESKDKLIPLKTTVNENYISQEDGREMKERTLLFDTKIEPEYLVIEGMHYMKAYNNVINIPLD</sequence>
<keyword evidence="4" id="KW-1185">Reference proteome</keyword>
<feature type="transmembrane region" description="Helical" evidence="1">
    <location>
        <begin position="46"/>
        <end position="64"/>
    </location>
</feature>
<feature type="domain" description="DUF4179" evidence="2">
    <location>
        <begin position="41"/>
        <end position="127"/>
    </location>
</feature>
<dbReference type="AlphaFoldDB" id="A0A2X4WLR8"/>
<dbReference type="Pfam" id="PF13786">
    <property type="entry name" value="DUF4179"/>
    <property type="match status" value="1"/>
</dbReference>
<evidence type="ECO:0000259" key="2">
    <source>
        <dbReference type="Pfam" id="PF13786"/>
    </source>
</evidence>
<dbReference type="KEGG" id="blen:NCTC4824_02218"/>
<organism evidence="3 4">
    <name type="scientific">Lederbergia lenta</name>
    <name type="common">Bacillus lentus</name>
    <dbReference type="NCBI Taxonomy" id="1467"/>
    <lineage>
        <taxon>Bacteria</taxon>
        <taxon>Bacillati</taxon>
        <taxon>Bacillota</taxon>
        <taxon>Bacilli</taxon>
        <taxon>Bacillales</taxon>
        <taxon>Bacillaceae</taxon>
        <taxon>Lederbergia</taxon>
    </lineage>
</organism>
<evidence type="ECO:0000256" key="1">
    <source>
        <dbReference type="SAM" id="Phobius"/>
    </source>
</evidence>
<evidence type="ECO:0000313" key="4">
    <source>
        <dbReference type="Proteomes" id="UP000249134"/>
    </source>
</evidence>
<keyword evidence="1" id="KW-0472">Membrane</keyword>
<dbReference type="Proteomes" id="UP000249134">
    <property type="component" value="Chromosome 1"/>
</dbReference>
<keyword evidence="1" id="KW-1133">Transmembrane helix</keyword>
<protein>
    <recommendedName>
        <fullName evidence="2">DUF4179 domain-containing protein</fullName>
    </recommendedName>
</protein>
<dbReference type="RefSeq" id="WP_066138460.1">
    <property type="nucleotide sequence ID" value="NZ_CBCSGM010000001.1"/>
</dbReference>
<keyword evidence="1" id="KW-0812">Transmembrane</keyword>
<evidence type="ECO:0000313" key="3">
    <source>
        <dbReference type="EMBL" id="SQI58510.1"/>
    </source>
</evidence>
<name>A0A2X4WLR8_LEDLE</name>
<dbReference type="STRING" id="1348624.GCA_001591545_01272"/>